<comment type="caution">
    <text evidence="6">The sequence shown here is derived from an EMBL/GenBank/DDBJ whole genome shotgun (WGS) entry which is preliminary data.</text>
</comment>
<accession>A0ABU1IMF3</accession>
<feature type="domain" description="Solute-binding protein family 5" evidence="5">
    <location>
        <begin position="78"/>
        <end position="475"/>
    </location>
</feature>
<keyword evidence="2" id="KW-0813">Transport</keyword>
<dbReference type="Gene3D" id="3.10.105.10">
    <property type="entry name" value="Dipeptide-binding Protein, Domain 3"/>
    <property type="match status" value="1"/>
</dbReference>
<organism evidence="6 7">
    <name type="scientific">Desmospora profundinema</name>
    <dbReference type="NCBI Taxonomy" id="1571184"/>
    <lineage>
        <taxon>Bacteria</taxon>
        <taxon>Bacillati</taxon>
        <taxon>Bacillota</taxon>
        <taxon>Bacilli</taxon>
        <taxon>Bacillales</taxon>
        <taxon>Thermoactinomycetaceae</taxon>
        <taxon>Desmospora</taxon>
    </lineage>
</organism>
<dbReference type="PANTHER" id="PTHR30290:SF9">
    <property type="entry name" value="OLIGOPEPTIDE-BINDING PROTEIN APPA"/>
    <property type="match status" value="1"/>
</dbReference>
<dbReference type="InterPro" id="IPR050034">
    <property type="entry name" value="Opp4A"/>
</dbReference>
<dbReference type="InterPro" id="IPR000914">
    <property type="entry name" value="SBP_5_dom"/>
</dbReference>
<evidence type="ECO:0000259" key="5">
    <source>
        <dbReference type="Pfam" id="PF00496"/>
    </source>
</evidence>
<dbReference type="InterPro" id="IPR030678">
    <property type="entry name" value="Peptide/Ni-bd"/>
</dbReference>
<dbReference type="PIRSF" id="PIRSF002741">
    <property type="entry name" value="MppA"/>
    <property type="match status" value="1"/>
</dbReference>
<evidence type="ECO:0000313" key="7">
    <source>
        <dbReference type="Proteomes" id="UP001185012"/>
    </source>
</evidence>
<feature type="chain" id="PRO_5045174124" evidence="4">
    <location>
        <begin position="21"/>
        <end position="555"/>
    </location>
</feature>
<evidence type="ECO:0000256" key="4">
    <source>
        <dbReference type="SAM" id="SignalP"/>
    </source>
</evidence>
<dbReference type="SUPFAM" id="SSF53850">
    <property type="entry name" value="Periplasmic binding protein-like II"/>
    <property type="match status" value="1"/>
</dbReference>
<proteinExistence type="inferred from homology"/>
<sequence length="555" mass="63376">MKRSLTVLLSMMLLMSLFLAACSGSSAIKEKGKDTITYAVDQAPEGLFIPGFAGSAIDSQVNDFIHDDLIKVNEKMEYQPHIAKWESDDNITYTFTIEKGIKWHNGEELTMEDWQFALEVIADPDYDGPRYNYVENIKGADEYRKGKADSISGFEIVDPYTAKVTFKEKKVNNLENLWTRPMPKKALEGLAVAELSSSKEVQETPVGLGPFKVKKITPGEYVLLERFDDYWQGKPKLAEVTIKVIDPSLSVGSLENGEVDIMEIRPDDVEQLESVPHIDVKEQEGLGYSYIGFRFGHWDKDKRKAVDDYEKYQDKRLRQAMFYALDREALINAYLAGKATPVDSPIPSVHWIRADDSELTPYHYDKKKAEQLLDQAGYKDMDGDGFREDPGGNKFEIKFGHYAGPSAFEGRAQAIIQNWKDVGLNAKLATGQLVEFNTYNEMKDNDDKELEVFFGAWVVGSDPDPSGLWASTAEWNFGRWVNEESDQLLKEALSDKAFDRDYRKDKYVKWQQLFNDELPALPLWENMDLYGMNQRLHGVVIDATGLRDFHQWYVK</sequence>
<keyword evidence="3 4" id="KW-0732">Signal</keyword>
<dbReference type="Pfam" id="PF00496">
    <property type="entry name" value="SBP_bac_5"/>
    <property type="match status" value="1"/>
</dbReference>
<dbReference type="EMBL" id="JAVDQG010000003">
    <property type="protein sequence ID" value="MDR6225588.1"/>
    <property type="molecule type" value="Genomic_DNA"/>
</dbReference>
<dbReference type="Proteomes" id="UP001185012">
    <property type="component" value="Unassembled WGS sequence"/>
</dbReference>
<keyword evidence="7" id="KW-1185">Reference proteome</keyword>
<evidence type="ECO:0000256" key="3">
    <source>
        <dbReference type="ARBA" id="ARBA00022729"/>
    </source>
</evidence>
<feature type="signal peptide" evidence="4">
    <location>
        <begin position="1"/>
        <end position="20"/>
    </location>
</feature>
<dbReference type="Gene3D" id="3.90.76.10">
    <property type="entry name" value="Dipeptide-binding Protein, Domain 1"/>
    <property type="match status" value="1"/>
</dbReference>
<dbReference type="PANTHER" id="PTHR30290">
    <property type="entry name" value="PERIPLASMIC BINDING COMPONENT OF ABC TRANSPORTER"/>
    <property type="match status" value="1"/>
</dbReference>
<dbReference type="Gene3D" id="3.40.190.10">
    <property type="entry name" value="Periplasmic binding protein-like II"/>
    <property type="match status" value="1"/>
</dbReference>
<evidence type="ECO:0000256" key="1">
    <source>
        <dbReference type="ARBA" id="ARBA00005695"/>
    </source>
</evidence>
<dbReference type="RefSeq" id="WP_309864462.1">
    <property type="nucleotide sequence ID" value="NZ_JAVDQG010000003.1"/>
</dbReference>
<comment type="similarity">
    <text evidence="1">Belongs to the bacterial solute-binding protein 5 family.</text>
</comment>
<evidence type="ECO:0000256" key="2">
    <source>
        <dbReference type="ARBA" id="ARBA00022448"/>
    </source>
</evidence>
<protein>
    <submittedName>
        <fullName evidence="6">Peptide/nickel transport system substrate-binding protein</fullName>
    </submittedName>
</protein>
<dbReference type="NCBIfam" id="NF045467">
    <property type="entry name" value="Opp4A"/>
    <property type="match status" value="1"/>
</dbReference>
<gene>
    <name evidence="6" type="ORF">JOE21_001586</name>
</gene>
<dbReference type="InterPro" id="IPR039424">
    <property type="entry name" value="SBP_5"/>
</dbReference>
<dbReference type="PROSITE" id="PS51257">
    <property type="entry name" value="PROKAR_LIPOPROTEIN"/>
    <property type="match status" value="1"/>
</dbReference>
<name>A0ABU1IMF3_9BACL</name>
<evidence type="ECO:0000313" key="6">
    <source>
        <dbReference type="EMBL" id="MDR6225588.1"/>
    </source>
</evidence>
<reference evidence="6 7" key="1">
    <citation type="submission" date="2023-07" db="EMBL/GenBank/DDBJ databases">
        <title>Genomic Encyclopedia of Type Strains, Phase IV (KMG-IV): sequencing the most valuable type-strain genomes for metagenomic binning, comparative biology and taxonomic classification.</title>
        <authorList>
            <person name="Goeker M."/>
        </authorList>
    </citation>
    <scope>NUCLEOTIDE SEQUENCE [LARGE SCALE GENOMIC DNA]</scope>
    <source>
        <strain evidence="6 7">DSM 45903</strain>
    </source>
</reference>